<gene>
    <name evidence="1" type="ORF">SAMN05192575_10566</name>
</gene>
<dbReference type="AlphaFoldDB" id="A0A1I0Z6Z9"/>
<reference evidence="2" key="1">
    <citation type="submission" date="2016-10" db="EMBL/GenBank/DDBJ databases">
        <authorList>
            <person name="Varghese N."/>
            <person name="Submissions S."/>
        </authorList>
    </citation>
    <scope>NUCLEOTIDE SEQUENCE [LARGE SCALE GENOMIC DNA]</scope>
    <source>
        <strain evidence="2">CGMCC 1.10697</strain>
    </source>
</reference>
<evidence type="ECO:0000313" key="1">
    <source>
        <dbReference type="EMBL" id="SFB21117.1"/>
    </source>
</evidence>
<evidence type="ECO:0000313" key="2">
    <source>
        <dbReference type="Proteomes" id="UP000199113"/>
    </source>
</evidence>
<dbReference type="EMBL" id="FOKC01000005">
    <property type="protein sequence ID" value="SFB21117.1"/>
    <property type="molecule type" value="Genomic_DNA"/>
</dbReference>
<accession>A0A1I0Z6Z9</accession>
<protein>
    <submittedName>
        <fullName evidence="1">Uncharacterized protein</fullName>
    </submittedName>
</protein>
<name>A0A1I0Z6Z9_9ACTN</name>
<dbReference type="STRING" id="748909.SAMN05192575_10566"/>
<sequence>MCAESQWDMVQPRTPRTGAVFFDPRGVDRSLRVTWHQESQLVVLSLWRDNVCAGTFRLAADEVPDLIALLRGGLDEAYDAARERVERLDRPSQAG</sequence>
<dbReference type="Proteomes" id="UP000199113">
    <property type="component" value="Unassembled WGS sequence"/>
</dbReference>
<organism evidence="1 2">
    <name type="scientific">Nocardioides alpinus</name>
    <dbReference type="NCBI Taxonomy" id="748909"/>
    <lineage>
        <taxon>Bacteria</taxon>
        <taxon>Bacillati</taxon>
        <taxon>Actinomycetota</taxon>
        <taxon>Actinomycetes</taxon>
        <taxon>Propionibacteriales</taxon>
        <taxon>Nocardioidaceae</taxon>
        <taxon>Nocardioides</taxon>
    </lineage>
</organism>
<proteinExistence type="predicted"/>